<evidence type="ECO:0000313" key="8">
    <source>
        <dbReference type="Proteomes" id="UP000245119"/>
    </source>
</evidence>
<accession>A0A2T7NK76</accession>
<feature type="signal peptide" evidence="5">
    <location>
        <begin position="1"/>
        <end position="22"/>
    </location>
</feature>
<dbReference type="PROSITE" id="PS50871">
    <property type="entry name" value="C1Q"/>
    <property type="match status" value="1"/>
</dbReference>
<dbReference type="InterPro" id="IPR050822">
    <property type="entry name" value="Cerebellin_Synaptic_Org"/>
</dbReference>
<dbReference type="OMA" id="MSTTKEW"/>
<keyword evidence="3 5" id="KW-0732">Signal</keyword>
<comment type="caution">
    <text evidence="7">The sequence shown here is derived from an EMBL/GenBank/DDBJ whole genome shotgun (WGS) entry which is preliminary data.</text>
</comment>
<dbReference type="Pfam" id="PF00386">
    <property type="entry name" value="C1q"/>
    <property type="match status" value="1"/>
</dbReference>
<evidence type="ECO:0000256" key="1">
    <source>
        <dbReference type="ARBA" id="ARBA00004613"/>
    </source>
</evidence>
<dbReference type="GO" id="GO:0005576">
    <property type="term" value="C:extracellular region"/>
    <property type="evidence" value="ECO:0007669"/>
    <property type="project" value="UniProtKB-SubCell"/>
</dbReference>
<comment type="subcellular location">
    <subcellularLocation>
        <location evidence="1">Secreted</location>
    </subcellularLocation>
</comment>
<dbReference type="SUPFAM" id="SSF49842">
    <property type="entry name" value="TNF-like"/>
    <property type="match status" value="1"/>
</dbReference>
<protein>
    <recommendedName>
        <fullName evidence="6">C1q domain-containing protein</fullName>
    </recommendedName>
</protein>
<evidence type="ECO:0000256" key="3">
    <source>
        <dbReference type="ARBA" id="ARBA00022729"/>
    </source>
</evidence>
<keyword evidence="4" id="KW-0175">Coiled coil</keyword>
<dbReference type="EMBL" id="PZQS01000011">
    <property type="protein sequence ID" value="PVD21572.1"/>
    <property type="molecule type" value="Genomic_DNA"/>
</dbReference>
<organism evidence="7 8">
    <name type="scientific">Pomacea canaliculata</name>
    <name type="common">Golden apple snail</name>
    <dbReference type="NCBI Taxonomy" id="400727"/>
    <lineage>
        <taxon>Eukaryota</taxon>
        <taxon>Metazoa</taxon>
        <taxon>Spiralia</taxon>
        <taxon>Lophotrochozoa</taxon>
        <taxon>Mollusca</taxon>
        <taxon>Gastropoda</taxon>
        <taxon>Caenogastropoda</taxon>
        <taxon>Architaenioglossa</taxon>
        <taxon>Ampullarioidea</taxon>
        <taxon>Ampullariidae</taxon>
        <taxon>Pomacea</taxon>
    </lineage>
</organism>
<keyword evidence="8" id="KW-1185">Reference proteome</keyword>
<gene>
    <name evidence="7" type="ORF">C0Q70_17370</name>
</gene>
<keyword evidence="2" id="KW-0964">Secreted</keyword>
<name>A0A2T7NK76_POMCA</name>
<dbReference type="OrthoDB" id="6154955at2759"/>
<feature type="coiled-coil region" evidence="4">
    <location>
        <begin position="39"/>
        <end position="66"/>
    </location>
</feature>
<dbReference type="InterPro" id="IPR008983">
    <property type="entry name" value="Tumour_necrosis_fac-like_dom"/>
</dbReference>
<dbReference type="PANTHER" id="PTHR22923">
    <property type="entry name" value="CEREBELLIN-RELATED"/>
    <property type="match status" value="1"/>
</dbReference>
<dbReference type="SMART" id="SM00110">
    <property type="entry name" value="C1Q"/>
    <property type="match status" value="1"/>
</dbReference>
<dbReference type="PANTHER" id="PTHR22923:SF116">
    <property type="entry name" value="C1Q DOMAIN-CONTAINING PROTEIN"/>
    <property type="match status" value="1"/>
</dbReference>
<feature type="domain" description="C1q" evidence="6">
    <location>
        <begin position="105"/>
        <end position="234"/>
    </location>
</feature>
<reference evidence="7 8" key="1">
    <citation type="submission" date="2018-04" db="EMBL/GenBank/DDBJ databases">
        <title>The genome of golden apple snail Pomacea canaliculata provides insight into stress tolerance and invasive adaptation.</title>
        <authorList>
            <person name="Liu C."/>
            <person name="Liu B."/>
            <person name="Ren Y."/>
            <person name="Zhang Y."/>
            <person name="Wang H."/>
            <person name="Li S."/>
            <person name="Jiang F."/>
            <person name="Yin L."/>
            <person name="Zhang G."/>
            <person name="Qian W."/>
            <person name="Fan W."/>
        </authorList>
    </citation>
    <scope>NUCLEOTIDE SEQUENCE [LARGE SCALE GENOMIC DNA]</scope>
    <source>
        <strain evidence="7">SZHN2017</strain>
        <tissue evidence="7">Muscle</tissue>
    </source>
</reference>
<evidence type="ECO:0000313" key="7">
    <source>
        <dbReference type="EMBL" id="PVD21572.1"/>
    </source>
</evidence>
<feature type="chain" id="PRO_5015638172" description="C1q domain-containing protein" evidence="5">
    <location>
        <begin position="23"/>
        <end position="234"/>
    </location>
</feature>
<sequence length="234" mass="25719">MAITRLALLMTVTLVLLPGAEGQHSDFRQQRRAAFRMQLGRLRDMHKQLNAKVNALEGKLQTINNNLISTISVAEGRLQTKENNLQSAVNALQGSVQAMSSKIALLDQIVYFMATFAAPSLTVGGGTVVFNKVLMNTGSAYNPTTGVFTAPRRGLYVFLVQTFTNGKGNPNWDLYVNGQMVLRSESMSVSSTSNEYVYPLTLQTGDKVSVYSRNPLSSWGTIHSFFGGWLIRAF</sequence>
<dbReference type="AlphaFoldDB" id="A0A2T7NK76"/>
<dbReference type="PRINTS" id="PR00007">
    <property type="entry name" value="COMPLEMNTC1Q"/>
</dbReference>
<dbReference type="Gene3D" id="2.60.120.40">
    <property type="match status" value="1"/>
</dbReference>
<proteinExistence type="predicted"/>
<evidence type="ECO:0000256" key="4">
    <source>
        <dbReference type="SAM" id="Coils"/>
    </source>
</evidence>
<evidence type="ECO:0000256" key="5">
    <source>
        <dbReference type="SAM" id="SignalP"/>
    </source>
</evidence>
<evidence type="ECO:0000256" key="2">
    <source>
        <dbReference type="ARBA" id="ARBA00022525"/>
    </source>
</evidence>
<evidence type="ECO:0000259" key="6">
    <source>
        <dbReference type="PROSITE" id="PS50871"/>
    </source>
</evidence>
<dbReference type="Proteomes" id="UP000245119">
    <property type="component" value="Linkage Group LG11"/>
</dbReference>
<dbReference type="InterPro" id="IPR001073">
    <property type="entry name" value="C1q_dom"/>
</dbReference>